<evidence type="ECO:0000259" key="5">
    <source>
        <dbReference type="PROSITE" id="PS51719"/>
    </source>
</evidence>
<dbReference type="PANTHER" id="PTHR18884">
    <property type="entry name" value="SEPTIN"/>
    <property type="match status" value="1"/>
</dbReference>
<dbReference type="CDD" id="cd01850">
    <property type="entry name" value="CDC_Septin"/>
    <property type="match status" value="1"/>
</dbReference>
<dbReference type="GO" id="GO:0005525">
    <property type="term" value="F:GTP binding"/>
    <property type="evidence" value="ECO:0007669"/>
    <property type="project" value="UniProtKB-KW"/>
</dbReference>
<keyword evidence="4" id="KW-0175">Coiled coil</keyword>
<dbReference type="InterPro" id="IPR016491">
    <property type="entry name" value="Septin"/>
</dbReference>
<feature type="domain" description="Septin-type G" evidence="5">
    <location>
        <begin position="70"/>
        <end position="336"/>
    </location>
</feature>
<evidence type="ECO:0000313" key="6">
    <source>
        <dbReference type="EMBL" id="KAG0255465.1"/>
    </source>
</evidence>
<dbReference type="EMBL" id="JAAAJB010000459">
    <property type="protein sequence ID" value="KAG0255465.1"/>
    <property type="molecule type" value="Genomic_DNA"/>
</dbReference>
<evidence type="ECO:0000256" key="2">
    <source>
        <dbReference type="ARBA" id="ARBA00023134"/>
    </source>
</evidence>
<evidence type="ECO:0000256" key="3">
    <source>
        <dbReference type="RuleBase" id="RU004560"/>
    </source>
</evidence>
<dbReference type="InterPro" id="IPR030379">
    <property type="entry name" value="G_SEPTIN_dom"/>
</dbReference>
<dbReference type="PROSITE" id="PS51719">
    <property type="entry name" value="G_SEPTIN"/>
    <property type="match status" value="1"/>
</dbReference>
<dbReference type="Pfam" id="PF00735">
    <property type="entry name" value="Septin"/>
    <property type="match status" value="1"/>
</dbReference>
<gene>
    <name evidence="6" type="primary">SEPT6</name>
    <name evidence="6" type="ORF">DFQ27_006234</name>
</gene>
<dbReference type="GO" id="GO:0005938">
    <property type="term" value="C:cell cortex"/>
    <property type="evidence" value="ECO:0007669"/>
    <property type="project" value="UniProtKB-ARBA"/>
</dbReference>
<evidence type="ECO:0000256" key="4">
    <source>
        <dbReference type="SAM" id="Coils"/>
    </source>
</evidence>
<evidence type="ECO:0000256" key="1">
    <source>
        <dbReference type="ARBA" id="ARBA00022741"/>
    </source>
</evidence>
<dbReference type="InterPro" id="IPR027417">
    <property type="entry name" value="P-loop_NTPase"/>
</dbReference>
<dbReference type="PIRSF" id="PIRSF006698">
    <property type="entry name" value="Septin"/>
    <property type="match status" value="1"/>
</dbReference>
<dbReference type="OrthoDB" id="416553at2759"/>
<dbReference type="Gene3D" id="3.40.50.300">
    <property type="entry name" value="P-loop containing nucleotide triphosphate hydrolases"/>
    <property type="match status" value="1"/>
</dbReference>
<keyword evidence="7" id="KW-1185">Reference proteome</keyword>
<name>A0A9P6PZX6_9FUNG</name>
<feature type="coiled-coil region" evidence="4">
    <location>
        <begin position="377"/>
        <end position="425"/>
    </location>
</feature>
<comment type="caution">
    <text evidence="6">The sequence shown here is derived from an EMBL/GenBank/DDBJ whole genome shotgun (WGS) entry which is preliminary data.</text>
</comment>
<sequence>MPGSPSPSKETYWVLPPVFGIGMARWGRLEHGQFPDPGPWKHAASRPLDLTAPLGLEALPGQQLLKVKRKTFGLNLMVVGESGLGKTTFMNTLFNTDLTEEILPRNPQSTQTVVISPKYYELGEDGVSLNLCVVDTPGFGDELNREHNLTPIVEYIDQQYERYMQAERHPGFRTAIPDTRIHVVLYFIAPNGHGLKELDVKALQVLSQKVNVIPIIAKADTMTTEEKVAFKQIILRDMEYHNIRIFPTAFADDTECPSELINHMPFSVIGSDSTAMIGNRRVRCRAYRWGVVEVENTEHSDFVYLRELIMSACLHDLIESTHTVHYHKHRALTLRRMGRPESIFECDEVYETKIEGTKQVNKQDMDRREDEIRLQFVQKVKEKEAALRDREDKLNRTKAEMVAELEQMRARIAAEQREVDELVALSRSGTISKSSGKLFKAK</sequence>
<proteinExistence type="inferred from homology"/>
<reference evidence="6" key="1">
    <citation type="journal article" date="2020" name="Fungal Divers.">
        <title>Resolving the Mortierellaceae phylogeny through synthesis of multi-gene phylogenetics and phylogenomics.</title>
        <authorList>
            <person name="Vandepol N."/>
            <person name="Liber J."/>
            <person name="Desiro A."/>
            <person name="Na H."/>
            <person name="Kennedy M."/>
            <person name="Barry K."/>
            <person name="Grigoriev I.V."/>
            <person name="Miller A.N."/>
            <person name="O'Donnell K."/>
            <person name="Stajich J.E."/>
            <person name="Bonito G."/>
        </authorList>
    </citation>
    <scope>NUCLEOTIDE SEQUENCE</scope>
    <source>
        <strain evidence="6">BC1065</strain>
    </source>
</reference>
<dbReference type="AlphaFoldDB" id="A0A9P6PZX6"/>
<keyword evidence="1 3" id="KW-0547">Nucleotide-binding</keyword>
<dbReference type="GO" id="GO:0032156">
    <property type="term" value="C:septin cytoskeleton"/>
    <property type="evidence" value="ECO:0007669"/>
    <property type="project" value="UniProtKB-ARBA"/>
</dbReference>
<dbReference type="Proteomes" id="UP000807716">
    <property type="component" value="Unassembled WGS sequence"/>
</dbReference>
<protein>
    <submittedName>
        <fullName evidence="6">Septin-6</fullName>
    </submittedName>
</protein>
<keyword evidence="2 3" id="KW-0342">GTP-binding</keyword>
<evidence type="ECO:0000313" key="7">
    <source>
        <dbReference type="Proteomes" id="UP000807716"/>
    </source>
</evidence>
<dbReference type="SUPFAM" id="SSF52540">
    <property type="entry name" value="P-loop containing nucleoside triphosphate hydrolases"/>
    <property type="match status" value="1"/>
</dbReference>
<accession>A0A9P6PZX6</accession>
<organism evidence="6 7">
    <name type="scientific">Actinomortierella ambigua</name>
    <dbReference type="NCBI Taxonomy" id="1343610"/>
    <lineage>
        <taxon>Eukaryota</taxon>
        <taxon>Fungi</taxon>
        <taxon>Fungi incertae sedis</taxon>
        <taxon>Mucoromycota</taxon>
        <taxon>Mortierellomycotina</taxon>
        <taxon>Mortierellomycetes</taxon>
        <taxon>Mortierellales</taxon>
        <taxon>Mortierellaceae</taxon>
        <taxon>Actinomortierella</taxon>
    </lineage>
</organism>
<comment type="similarity">
    <text evidence="3">Belongs to the TRAFAC class TrmE-Era-EngA-EngB-Septin-like GTPase superfamily. Septin GTPase family.</text>
</comment>